<keyword evidence="4" id="KW-1185">Reference proteome</keyword>
<dbReference type="STRING" id="1314751.GCA_001591425_03983"/>
<proteinExistence type="inferred from homology"/>
<dbReference type="Proteomes" id="UP000215224">
    <property type="component" value="Chromosome"/>
</dbReference>
<comment type="similarity">
    <text evidence="1">Belongs to the WXG100 family.</text>
</comment>
<protein>
    <recommendedName>
        <fullName evidence="1">ESAT-6-like protein</fullName>
    </recommendedName>
</protein>
<reference evidence="3 4" key="1">
    <citation type="submission" date="2016-12" db="EMBL/GenBank/DDBJ databases">
        <title>The whole genome sequencing and assembly of Bacillus cohnii DSM 6307T strain.</title>
        <authorList>
            <person name="Lee Y.-J."/>
            <person name="Yi H."/>
            <person name="Bahn Y.-S."/>
            <person name="Kim J.F."/>
            <person name="Lee D.-W."/>
        </authorList>
    </citation>
    <scope>NUCLEOTIDE SEQUENCE [LARGE SCALE GENOMIC DNA]</scope>
    <source>
        <strain evidence="3 4">DSM 6307</strain>
    </source>
</reference>
<dbReference type="EMBL" id="CP018866">
    <property type="protein sequence ID" value="AST93445.1"/>
    <property type="molecule type" value="Genomic_DNA"/>
</dbReference>
<evidence type="ECO:0000256" key="1">
    <source>
        <dbReference type="RuleBase" id="RU362001"/>
    </source>
</evidence>
<feature type="coiled-coil region" evidence="2">
    <location>
        <begin position="12"/>
        <end position="43"/>
    </location>
</feature>
<name>A0A223KVG1_9BACI</name>
<keyword evidence="2" id="KW-0175">Coiled coil</keyword>
<dbReference type="Pfam" id="PF06013">
    <property type="entry name" value="WXG100"/>
    <property type="match status" value="1"/>
</dbReference>
<organism evidence="3 4">
    <name type="scientific">Sutcliffiella cohnii</name>
    <dbReference type="NCBI Taxonomy" id="33932"/>
    <lineage>
        <taxon>Bacteria</taxon>
        <taxon>Bacillati</taxon>
        <taxon>Bacillota</taxon>
        <taxon>Bacilli</taxon>
        <taxon>Bacillales</taxon>
        <taxon>Bacillaceae</taxon>
        <taxon>Sutcliffiella</taxon>
    </lineage>
</organism>
<accession>A0A223KVG1</accession>
<dbReference type="KEGG" id="bcoh:BC6307_20330"/>
<dbReference type="InterPro" id="IPR010310">
    <property type="entry name" value="T7SS_ESAT-6-like"/>
</dbReference>
<evidence type="ECO:0000256" key="2">
    <source>
        <dbReference type="SAM" id="Coils"/>
    </source>
</evidence>
<dbReference type="NCBIfam" id="TIGR03930">
    <property type="entry name" value="WXG100_ESAT6"/>
    <property type="match status" value="1"/>
</dbReference>
<evidence type="ECO:0000313" key="3">
    <source>
        <dbReference type="EMBL" id="AST93445.1"/>
    </source>
</evidence>
<sequence>MAGHIKVNTSQVTQIANTIESLNQRLENELRTSQSTIKNLSNAWEGEASQATIAAYDEFSAKYFQQYYDILDNYVKFLRLNVDQGYFETETANTNLADAFK</sequence>
<dbReference type="Gene3D" id="1.10.287.1060">
    <property type="entry name" value="ESAT-6-like"/>
    <property type="match status" value="1"/>
</dbReference>
<evidence type="ECO:0000313" key="4">
    <source>
        <dbReference type="Proteomes" id="UP000215224"/>
    </source>
</evidence>
<gene>
    <name evidence="3" type="ORF">BC6307_20330</name>
</gene>
<dbReference type="SUPFAM" id="SSF140453">
    <property type="entry name" value="EsxAB dimer-like"/>
    <property type="match status" value="1"/>
</dbReference>
<dbReference type="AlphaFoldDB" id="A0A223KVG1"/>
<dbReference type="RefSeq" id="WP_066419982.1">
    <property type="nucleotide sequence ID" value="NZ_CP018866.1"/>
</dbReference>
<dbReference type="InterPro" id="IPR036689">
    <property type="entry name" value="ESAT-6-like_sf"/>
</dbReference>